<keyword evidence="4 9" id="KW-0498">Mitosis</keyword>
<dbReference type="STRING" id="1314777.A0A164R4P1"/>
<comment type="similarity">
    <text evidence="1 9">Belongs to the SPC25 family.</text>
</comment>
<evidence type="ECO:0000256" key="5">
    <source>
        <dbReference type="ARBA" id="ARBA00022838"/>
    </source>
</evidence>
<evidence type="ECO:0000256" key="10">
    <source>
        <dbReference type="SAM" id="Coils"/>
    </source>
</evidence>
<evidence type="ECO:0000259" key="11">
    <source>
        <dbReference type="Pfam" id="PF08234"/>
    </source>
</evidence>
<comment type="subunit">
    <text evidence="9">Component of the NDC80 complex.</text>
</comment>
<reference evidence="12 13" key="1">
    <citation type="journal article" date="2016" name="Mol. Biol. Evol.">
        <title>Comparative Genomics of Early-Diverging Mushroom-Forming Fungi Provides Insights into the Origins of Lignocellulose Decay Capabilities.</title>
        <authorList>
            <person name="Nagy L.G."/>
            <person name="Riley R."/>
            <person name="Tritt A."/>
            <person name="Adam C."/>
            <person name="Daum C."/>
            <person name="Floudas D."/>
            <person name="Sun H."/>
            <person name="Yadav J.S."/>
            <person name="Pangilinan J."/>
            <person name="Larsson K.H."/>
            <person name="Matsuura K."/>
            <person name="Barry K."/>
            <person name="Labutti K."/>
            <person name="Kuo R."/>
            <person name="Ohm R.A."/>
            <person name="Bhattacharya S.S."/>
            <person name="Shirouzu T."/>
            <person name="Yoshinaga Y."/>
            <person name="Martin F.M."/>
            <person name="Grigoriev I.V."/>
            <person name="Hibbett D.S."/>
        </authorList>
    </citation>
    <scope>NUCLEOTIDE SEQUENCE [LARGE SCALE GENOMIC DNA]</scope>
    <source>
        <strain evidence="12 13">HHB9708</strain>
    </source>
</reference>
<dbReference type="CDD" id="cd23784">
    <property type="entry name" value="RWD_Spc25"/>
    <property type="match status" value="1"/>
</dbReference>
<dbReference type="EMBL" id="KV419422">
    <property type="protein sequence ID" value="KZS90251.1"/>
    <property type="molecule type" value="Genomic_DNA"/>
</dbReference>
<keyword evidence="6 10" id="KW-0175">Coiled coil</keyword>
<evidence type="ECO:0000313" key="13">
    <source>
        <dbReference type="Proteomes" id="UP000076722"/>
    </source>
</evidence>
<evidence type="ECO:0000313" key="12">
    <source>
        <dbReference type="EMBL" id="KZS90251.1"/>
    </source>
</evidence>
<dbReference type="Pfam" id="PF08234">
    <property type="entry name" value="Spindle_Spc25"/>
    <property type="match status" value="1"/>
</dbReference>
<dbReference type="PANTHER" id="PTHR14281:SF0">
    <property type="entry name" value="KINETOCHORE PROTEIN SPC25"/>
    <property type="match status" value="1"/>
</dbReference>
<dbReference type="GO" id="GO:0031262">
    <property type="term" value="C:Ndc80 complex"/>
    <property type="evidence" value="ECO:0007669"/>
    <property type="project" value="InterPro"/>
</dbReference>
<feature type="domain" description="Chromosome segregation protein Spc25 C-terminal" evidence="11">
    <location>
        <begin position="168"/>
        <end position="236"/>
    </location>
</feature>
<dbReference type="InterPro" id="IPR045143">
    <property type="entry name" value="Spc25"/>
</dbReference>
<evidence type="ECO:0000256" key="2">
    <source>
        <dbReference type="ARBA" id="ARBA00022454"/>
    </source>
</evidence>
<keyword evidence="9" id="KW-0539">Nucleus</keyword>
<evidence type="ECO:0000256" key="4">
    <source>
        <dbReference type="ARBA" id="ARBA00022776"/>
    </source>
</evidence>
<dbReference type="AlphaFoldDB" id="A0A164R4P1"/>
<evidence type="ECO:0000256" key="8">
    <source>
        <dbReference type="ARBA" id="ARBA00023328"/>
    </source>
</evidence>
<dbReference type="Proteomes" id="UP000076722">
    <property type="component" value="Unassembled WGS sequence"/>
</dbReference>
<dbReference type="Gene3D" id="3.30.457.50">
    <property type="entry name" value="Chromosome segregation protein Spc25"/>
    <property type="match status" value="1"/>
</dbReference>
<feature type="coiled-coil region" evidence="10">
    <location>
        <begin position="59"/>
        <end position="128"/>
    </location>
</feature>
<evidence type="ECO:0000256" key="3">
    <source>
        <dbReference type="ARBA" id="ARBA00022618"/>
    </source>
</evidence>
<accession>A0A164R4P1</accession>
<dbReference type="GO" id="GO:0007059">
    <property type="term" value="P:chromosome segregation"/>
    <property type="evidence" value="ECO:0007669"/>
    <property type="project" value="InterPro"/>
</dbReference>
<organism evidence="12 13">
    <name type="scientific">Sistotremastrum niveocremeum HHB9708</name>
    <dbReference type="NCBI Taxonomy" id="1314777"/>
    <lineage>
        <taxon>Eukaryota</taxon>
        <taxon>Fungi</taxon>
        <taxon>Dikarya</taxon>
        <taxon>Basidiomycota</taxon>
        <taxon>Agaricomycotina</taxon>
        <taxon>Agaricomycetes</taxon>
        <taxon>Sistotremastrales</taxon>
        <taxon>Sistotremastraceae</taxon>
        <taxon>Sertulicium</taxon>
        <taxon>Sertulicium niveocremeum</taxon>
    </lineage>
</organism>
<evidence type="ECO:0000256" key="9">
    <source>
        <dbReference type="RuleBase" id="RU367150"/>
    </source>
</evidence>
<protein>
    <recommendedName>
        <fullName evidence="9">Kinetochore protein SPC25</fullName>
    </recommendedName>
</protein>
<proteinExistence type="inferred from homology"/>
<dbReference type="OrthoDB" id="4056921at2759"/>
<keyword evidence="7 9" id="KW-0131">Cell cycle</keyword>
<keyword evidence="2 9" id="KW-0158">Chromosome</keyword>
<evidence type="ECO:0000256" key="7">
    <source>
        <dbReference type="ARBA" id="ARBA00023306"/>
    </source>
</evidence>
<keyword evidence="5 9" id="KW-0995">Kinetochore</keyword>
<dbReference type="PANTHER" id="PTHR14281">
    <property type="entry name" value="KINETOCHORE PROTEIN SPC25-RELATED"/>
    <property type="match status" value="1"/>
</dbReference>
<dbReference type="GO" id="GO:0051301">
    <property type="term" value="P:cell division"/>
    <property type="evidence" value="ECO:0007669"/>
    <property type="project" value="UniProtKB-UniRule"/>
</dbReference>
<keyword evidence="3 9" id="KW-0132">Cell division</keyword>
<keyword evidence="8 9" id="KW-0137">Centromere</keyword>
<name>A0A164R4P1_9AGAM</name>
<evidence type="ECO:0000256" key="6">
    <source>
        <dbReference type="ARBA" id="ARBA00023054"/>
    </source>
</evidence>
<dbReference type="GO" id="GO:0005634">
    <property type="term" value="C:nucleus"/>
    <property type="evidence" value="ECO:0007669"/>
    <property type="project" value="UniProtKB-SubCell"/>
</dbReference>
<keyword evidence="13" id="KW-1185">Reference proteome</keyword>
<sequence>MYTRPLQLSQILAQPHPEIDLRLESYEKSTRQFLDAVANYTAQAVDEITRRRDQHALLLKKEAEKRKAMEQEVVDCKVKEIELMKLLEQEQAERRDAESAVAALKRQLNAVRDKCASVDVEIEQYKANILTLRSEKMKERKILEKHASKTTPQVKALERRLHFTVEGVQKDMLLLRFTHIDPSDDTREFSIVIDISNPEYKVPTMTPTLPALPSLLAELNETRAFYTFIKRVRHAFCDLISPRTQ</sequence>
<evidence type="ECO:0000256" key="1">
    <source>
        <dbReference type="ARBA" id="ARBA00006379"/>
    </source>
</evidence>
<gene>
    <name evidence="12" type="ORF">SISNIDRAFT_415682</name>
</gene>
<comment type="subcellular location">
    <subcellularLocation>
        <location evidence="9">Nucleus</location>
    </subcellularLocation>
    <subcellularLocation>
        <location evidence="9">Chromosome</location>
        <location evidence="9">Centromere</location>
        <location evidence="9">Kinetochore</location>
    </subcellularLocation>
</comment>
<dbReference type="InterPro" id="IPR013255">
    <property type="entry name" value="Spc25_C"/>
</dbReference>
<comment type="function">
    <text evidence="9">Acts as a component of the essential kinetochore-associated NDC80 complex, which is required for chromosome segregation and spindle checkpoint activity.</text>
</comment>